<comment type="caution">
    <text evidence="1">The sequence shown here is derived from an EMBL/GenBank/DDBJ whole genome shotgun (WGS) entry which is preliminary data.</text>
</comment>
<name>A0ACB8FTQ9_9SAUR</name>
<evidence type="ECO:0000313" key="2">
    <source>
        <dbReference type="Proteomes" id="UP000827872"/>
    </source>
</evidence>
<reference evidence="1" key="1">
    <citation type="submission" date="2021-08" db="EMBL/GenBank/DDBJ databases">
        <title>The first chromosome-level gecko genome reveals the dynamic sex chromosomes of Neotropical dwarf geckos (Sphaerodactylidae: Sphaerodactylus).</title>
        <authorList>
            <person name="Pinto B.J."/>
            <person name="Keating S.E."/>
            <person name="Gamble T."/>
        </authorList>
    </citation>
    <scope>NUCLEOTIDE SEQUENCE</scope>
    <source>
        <strain evidence="1">TG3544</strain>
    </source>
</reference>
<dbReference type="Proteomes" id="UP000827872">
    <property type="component" value="Linkage Group LG11"/>
</dbReference>
<evidence type="ECO:0000313" key="1">
    <source>
        <dbReference type="EMBL" id="KAH8010612.1"/>
    </source>
</evidence>
<protein>
    <submittedName>
        <fullName evidence="1">Uncharacterized protein</fullName>
    </submittedName>
</protein>
<proteinExistence type="predicted"/>
<organism evidence="1 2">
    <name type="scientific">Sphaerodactylus townsendi</name>
    <dbReference type="NCBI Taxonomy" id="933632"/>
    <lineage>
        <taxon>Eukaryota</taxon>
        <taxon>Metazoa</taxon>
        <taxon>Chordata</taxon>
        <taxon>Craniata</taxon>
        <taxon>Vertebrata</taxon>
        <taxon>Euteleostomi</taxon>
        <taxon>Lepidosauria</taxon>
        <taxon>Squamata</taxon>
        <taxon>Bifurcata</taxon>
        <taxon>Gekkota</taxon>
        <taxon>Sphaerodactylidae</taxon>
        <taxon>Sphaerodactylus</taxon>
    </lineage>
</organism>
<dbReference type="EMBL" id="CM037624">
    <property type="protein sequence ID" value="KAH8010612.1"/>
    <property type="molecule type" value="Genomic_DNA"/>
</dbReference>
<accession>A0ACB8FTQ9</accession>
<gene>
    <name evidence="1" type="ORF">K3G42_009316</name>
</gene>
<sequence length="99" mass="10988">MLYMQFNSALIGMSRHVKFSKVIRHLKASIKDRGLPQSEHYQGLSTTNMVRPEFSILNAIDFCGSELSPCVTFLLKSVGPECLIVPSLSSNSVQLKVDT</sequence>
<keyword evidence="2" id="KW-1185">Reference proteome</keyword>